<keyword evidence="6 7" id="KW-0472">Membrane</keyword>
<evidence type="ECO:0000256" key="6">
    <source>
        <dbReference type="ARBA" id="ARBA00023136"/>
    </source>
</evidence>
<keyword evidence="5 7" id="KW-1133">Transmembrane helix</keyword>
<feature type="transmembrane region" description="Helical" evidence="7">
    <location>
        <begin position="95"/>
        <end position="119"/>
    </location>
</feature>
<dbReference type="GO" id="GO:0015109">
    <property type="term" value="F:chromate transmembrane transporter activity"/>
    <property type="evidence" value="ECO:0007669"/>
    <property type="project" value="InterPro"/>
</dbReference>
<feature type="transmembrane region" description="Helical" evidence="7">
    <location>
        <begin position="12"/>
        <end position="32"/>
    </location>
</feature>
<dbReference type="EMBL" id="VJNA01000014">
    <property type="protein sequence ID" value="TSE24749.1"/>
    <property type="molecule type" value="Genomic_DNA"/>
</dbReference>
<dbReference type="PANTHER" id="PTHR43663:SF1">
    <property type="entry name" value="CHROMATE TRANSPORTER"/>
    <property type="match status" value="1"/>
</dbReference>
<protein>
    <submittedName>
        <fullName evidence="8">2A51: chromate efflux transporter</fullName>
    </submittedName>
</protein>
<feature type="transmembrane region" description="Helical" evidence="7">
    <location>
        <begin position="53"/>
        <end position="75"/>
    </location>
</feature>
<name>A0A554WME4_9BURK</name>
<organism evidence="8 9">
    <name type="scientific">Tepidimonas aquatica</name>
    <dbReference type="NCBI Taxonomy" id="247482"/>
    <lineage>
        <taxon>Bacteria</taxon>
        <taxon>Pseudomonadati</taxon>
        <taxon>Pseudomonadota</taxon>
        <taxon>Betaproteobacteria</taxon>
        <taxon>Burkholderiales</taxon>
        <taxon>Tepidimonas</taxon>
    </lineage>
</organism>
<evidence type="ECO:0000256" key="1">
    <source>
        <dbReference type="ARBA" id="ARBA00004651"/>
    </source>
</evidence>
<dbReference type="InterPro" id="IPR052518">
    <property type="entry name" value="CHR_Transporter"/>
</dbReference>
<dbReference type="Pfam" id="PF02417">
    <property type="entry name" value="Chromate_transp"/>
    <property type="match status" value="1"/>
</dbReference>
<dbReference type="OrthoDB" id="556585at2"/>
<dbReference type="InterPro" id="IPR003370">
    <property type="entry name" value="Chromate_transpt"/>
</dbReference>
<dbReference type="PANTHER" id="PTHR43663">
    <property type="entry name" value="CHROMATE TRANSPORT PROTEIN-RELATED"/>
    <property type="match status" value="1"/>
</dbReference>
<evidence type="ECO:0000256" key="2">
    <source>
        <dbReference type="ARBA" id="ARBA00005262"/>
    </source>
</evidence>
<gene>
    <name evidence="8" type="ORF">Taqua_01312</name>
</gene>
<keyword evidence="9" id="KW-1185">Reference proteome</keyword>
<comment type="subcellular location">
    <subcellularLocation>
        <location evidence="1">Cell membrane</location>
        <topology evidence="1">Multi-pass membrane protein</topology>
    </subcellularLocation>
</comment>
<proteinExistence type="inferred from homology"/>
<dbReference type="RefSeq" id="WP_144325840.1">
    <property type="nucleotide sequence ID" value="NZ_VJNA01000014.1"/>
</dbReference>
<comment type="caution">
    <text evidence="8">The sequence shown here is derived from an EMBL/GenBank/DDBJ whole genome shotgun (WGS) entry which is preliminary data.</text>
</comment>
<evidence type="ECO:0000313" key="9">
    <source>
        <dbReference type="Proteomes" id="UP000318554"/>
    </source>
</evidence>
<comment type="similarity">
    <text evidence="2">Belongs to the chromate ion transporter (CHR) (TC 2.A.51) family.</text>
</comment>
<reference evidence="8 9" key="1">
    <citation type="submission" date="2019-07" db="EMBL/GenBank/DDBJ databases">
        <title>Tepidimonas aquatica CLN-1 draft genome.</title>
        <authorList>
            <person name="Da Costa M.S."/>
            <person name="Froufe H.J.C."/>
            <person name="Egas C."/>
            <person name="Albuquerque L."/>
        </authorList>
    </citation>
    <scope>NUCLEOTIDE SEQUENCE [LARGE SCALE GENOMIC DNA]</scope>
    <source>
        <strain evidence="8 9">CLN-1</strain>
    </source>
</reference>
<feature type="transmembrane region" description="Helical" evidence="7">
    <location>
        <begin position="159"/>
        <end position="175"/>
    </location>
</feature>
<sequence>MTPLPVLDLGGLFTHFLTLSLLAIGGAITTAPDMHRYLVLQTGLLSDGDFARAIALAQAAPGPNILFVALMGWYAGVNASGGLGAGWTAWGWGALAMLTTLGAMLLPSSLLTYAAARWLHTHRAHPAVRAFQLGMAPVVLGLMAATGVLMLGAAAPAGSAWRVWGLAAAVAVLVWRTRLHLLVLLAAGAWLGALGWV</sequence>
<dbReference type="GO" id="GO:0005886">
    <property type="term" value="C:plasma membrane"/>
    <property type="evidence" value="ECO:0007669"/>
    <property type="project" value="UniProtKB-SubCell"/>
</dbReference>
<evidence type="ECO:0000256" key="5">
    <source>
        <dbReference type="ARBA" id="ARBA00022989"/>
    </source>
</evidence>
<keyword evidence="3" id="KW-1003">Cell membrane</keyword>
<dbReference type="Proteomes" id="UP000318554">
    <property type="component" value="Unassembled WGS sequence"/>
</dbReference>
<dbReference type="AlphaFoldDB" id="A0A554WME4"/>
<evidence type="ECO:0000256" key="4">
    <source>
        <dbReference type="ARBA" id="ARBA00022692"/>
    </source>
</evidence>
<evidence type="ECO:0000256" key="7">
    <source>
        <dbReference type="SAM" id="Phobius"/>
    </source>
</evidence>
<feature type="transmembrane region" description="Helical" evidence="7">
    <location>
        <begin position="131"/>
        <end position="153"/>
    </location>
</feature>
<feature type="transmembrane region" description="Helical" evidence="7">
    <location>
        <begin position="180"/>
        <end position="196"/>
    </location>
</feature>
<evidence type="ECO:0000313" key="8">
    <source>
        <dbReference type="EMBL" id="TSE24749.1"/>
    </source>
</evidence>
<accession>A0A554WME4</accession>
<keyword evidence="4 7" id="KW-0812">Transmembrane</keyword>
<evidence type="ECO:0000256" key="3">
    <source>
        <dbReference type="ARBA" id="ARBA00022475"/>
    </source>
</evidence>